<evidence type="ECO:0000313" key="2">
    <source>
        <dbReference type="Proteomes" id="UP000584867"/>
    </source>
</evidence>
<keyword evidence="1" id="KW-0413">Isomerase</keyword>
<dbReference type="GO" id="GO:0016853">
    <property type="term" value="F:isomerase activity"/>
    <property type="evidence" value="ECO:0007669"/>
    <property type="project" value="UniProtKB-KW"/>
</dbReference>
<name>A0A7W8EB86_9BACT</name>
<sequence>MAIPSRQTSIRFIVALLGAVTALGLTGCGNFFQCEGKPSCPATSTGGGTGTTSGDYAYVSNSTSSTSSISVFDVSTGAPLALSNSPISLGYEPTAMAITPNNSFLFVSSTVNTAVYTYSIGSTGTLSNVNGTQAAVTLNASAMDISPDSKYLYVLDFSTVGTSLDQYSIGSNGALTAVTSGFPLPLIGTSGASIKVAPTGDFLVVTLGTAGDVIVPLTNEVIDSITANPITFTTSTVGDFGVAIDENDQVYLSRTGSVAVYQVASNGGSYKEITNTAANSDTGAGNRAILVNGSNVYTANLTANNLSGFSATTAGILAPLTGSPYAGPSTVGAIGVDSSGKYLVAAGYGTAGVQVYAIGSTGALTVSSTTANNGTSTSVPVVMAVTPLQ</sequence>
<proteinExistence type="predicted"/>
<protein>
    <submittedName>
        <fullName evidence="1">6-phosphogluconolactonase (Cycloisomerase 2 family)</fullName>
    </submittedName>
</protein>
<dbReference type="InterPro" id="IPR011045">
    <property type="entry name" value="N2O_reductase_N"/>
</dbReference>
<dbReference type="InterPro" id="IPR015943">
    <property type="entry name" value="WD40/YVTN_repeat-like_dom_sf"/>
</dbReference>
<comment type="caution">
    <text evidence="1">The sequence shown here is derived from an EMBL/GenBank/DDBJ whole genome shotgun (WGS) entry which is preliminary data.</text>
</comment>
<accession>A0A7W8EB86</accession>
<gene>
    <name evidence="1" type="ORF">HDF15_002619</name>
</gene>
<dbReference type="EMBL" id="JACHIO010000010">
    <property type="protein sequence ID" value="MBB5064265.1"/>
    <property type="molecule type" value="Genomic_DNA"/>
</dbReference>
<dbReference type="Proteomes" id="UP000584867">
    <property type="component" value="Unassembled WGS sequence"/>
</dbReference>
<dbReference type="PROSITE" id="PS51257">
    <property type="entry name" value="PROKAR_LIPOPROTEIN"/>
    <property type="match status" value="1"/>
</dbReference>
<dbReference type="Pfam" id="PF10282">
    <property type="entry name" value="Lactonase"/>
    <property type="match status" value="1"/>
</dbReference>
<reference evidence="1 2" key="1">
    <citation type="submission" date="2020-08" db="EMBL/GenBank/DDBJ databases">
        <title>Genomic Encyclopedia of Type Strains, Phase IV (KMG-V): Genome sequencing to study the core and pangenomes of soil and plant-associated prokaryotes.</title>
        <authorList>
            <person name="Whitman W."/>
        </authorList>
    </citation>
    <scope>NUCLEOTIDE SEQUENCE [LARGE SCALE GENOMIC DNA]</scope>
    <source>
        <strain evidence="1 2">X5P3</strain>
    </source>
</reference>
<dbReference type="InterPro" id="IPR019405">
    <property type="entry name" value="Lactonase_7-beta_prop"/>
</dbReference>
<dbReference type="AlphaFoldDB" id="A0A7W8EB86"/>
<dbReference type="RefSeq" id="WP_184256044.1">
    <property type="nucleotide sequence ID" value="NZ_JACHIO010000010.1"/>
</dbReference>
<evidence type="ECO:0000313" key="1">
    <source>
        <dbReference type="EMBL" id="MBB5064265.1"/>
    </source>
</evidence>
<organism evidence="1 2">
    <name type="scientific">Granulicella mallensis</name>
    <dbReference type="NCBI Taxonomy" id="940614"/>
    <lineage>
        <taxon>Bacteria</taxon>
        <taxon>Pseudomonadati</taxon>
        <taxon>Acidobacteriota</taxon>
        <taxon>Terriglobia</taxon>
        <taxon>Terriglobales</taxon>
        <taxon>Acidobacteriaceae</taxon>
        <taxon>Granulicella</taxon>
    </lineage>
</organism>
<dbReference type="SUPFAM" id="SSF50974">
    <property type="entry name" value="Nitrous oxide reductase, N-terminal domain"/>
    <property type="match status" value="1"/>
</dbReference>
<dbReference type="Gene3D" id="2.130.10.10">
    <property type="entry name" value="YVTN repeat-like/Quinoprotein amine dehydrogenase"/>
    <property type="match status" value="2"/>
</dbReference>